<dbReference type="RefSeq" id="WP_240511003.1">
    <property type="nucleotide sequence ID" value="NZ_MSSW01000072.1"/>
</dbReference>
<dbReference type="SUPFAM" id="SSF53448">
    <property type="entry name" value="Nucleotide-diphospho-sugar transferases"/>
    <property type="match status" value="1"/>
</dbReference>
<evidence type="ECO:0000313" key="2">
    <source>
        <dbReference type="EMBL" id="REG94298.1"/>
    </source>
</evidence>
<accession>A0A3E0E7R6</accession>
<sequence length="328" mass="38348">MNKTISVVLPNFNGKNLLESFLPFTIMALNQANCAYEIIVVDDVSQDNSILFLEENYPEIIQIKNTQNKGFSFSCNQGILAAKNELVLLLNSDVKLSVDYLEKLIPYFDDVDTFGVMGQILDKSGEKIEVAAKVPRFKCLKLKSDKQVHPKSLFSSKIPTTFLSGANCLIDREKLLDLEGFDEIYSPFYTEDLDLSMRAWKLGWKCYYEHQATCIHLGSHTTKSHFQKTKIKEIYFRNRMLFHAIHLNRKDIRRWQFQLFFLEVIPKLLLGQFWILRSYIGLLDHKRQIQKSRRKIRKLMMRKRGKKSIADVTNEIHFLLENKELNIL</sequence>
<dbReference type="PANTHER" id="PTHR43179:SF7">
    <property type="entry name" value="RHAMNOSYLTRANSFERASE WBBL"/>
    <property type="match status" value="1"/>
</dbReference>
<protein>
    <submittedName>
        <fullName evidence="2">GT2 family glycosyltransferase</fullName>
    </submittedName>
</protein>
<reference evidence="2 3" key="1">
    <citation type="submission" date="2018-08" db="EMBL/GenBank/DDBJ databases">
        <title>Genomic Encyclopedia of Archaeal and Bacterial Type Strains, Phase II (KMG-II): from individual species to whole genera.</title>
        <authorList>
            <person name="Goeker M."/>
        </authorList>
    </citation>
    <scope>NUCLEOTIDE SEQUENCE [LARGE SCALE GENOMIC DNA]</scope>
    <source>
        <strain evidence="2 3">DSM 15986</strain>
    </source>
</reference>
<keyword evidence="3" id="KW-1185">Reference proteome</keyword>
<evidence type="ECO:0000313" key="3">
    <source>
        <dbReference type="Proteomes" id="UP000256405"/>
    </source>
</evidence>
<organism evidence="2 3">
    <name type="scientific">Algoriphagus antarcticus</name>
    <dbReference type="NCBI Taxonomy" id="238540"/>
    <lineage>
        <taxon>Bacteria</taxon>
        <taxon>Pseudomonadati</taxon>
        <taxon>Bacteroidota</taxon>
        <taxon>Cytophagia</taxon>
        <taxon>Cytophagales</taxon>
        <taxon>Cyclobacteriaceae</taxon>
        <taxon>Algoriphagus</taxon>
    </lineage>
</organism>
<dbReference type="InterPro" id="IPR029044">
    <property type="entry name" value="Nucleotide-diphossugar_trans"/>
</dbReference>
<dbReference type="InterPro" id="IPR001173">
    <property type="entry name" value="Glyco_trans_2-like"/>
</dbReference>
<dbReference type="Pfam" id="PF00535">
    <property type="entry name" value="Glycos_transf_2"/>
    <property type="match status" value="1"/>
</dbReference>
<keyword evidence="2" id="KW-0808">Transferase</keyword>
<gene>
    <name evidence="2" type="ORF">C8N25_101123</name>
</gene>
<evidence type="ECO:0000259" key="1">
    <source>
        <dbReference type="Pfam" id="PF00535"/>
    </source>
</evidence>
<dbReference type="GO" id="GO:0016740">
    <property type="term" value="F:transferase activity"/>
    <property type="evidence" value="ECO:0007669"/>
    <property type="project" value="UniProtKB-KW"/>
</dbReference>
<comment type="caution">
    <text evidence="2">The sequence shown here is derived from an EMBL/GenBank/DDBJ whole genome shotgun (WGS) entry which is preliminary data.</text>
</comment>
<dbReference type="AlphaFoldDB" id="A0A3E0E7R6"/>
<proteinExistence type="predicted"/>
<dbReference type="Proteomes" id="UP000256405">
    <property type="component" value="Unassembled WGS sequence"/>
</dbReference>
<dbReference type="PANTHER" id="PTHR43179">
    <property type="entry name" value="RHAMNOSYLTRANSFERASE WBBL"/>
    <property type="match status" value="1"/>
</dbReference>
<dbReference type="Gene3D" id="3.90.550.10">
    <property type="entry name" value="Spore Coat Polysaccharide Biosynthesis Protein SpsA, Chain A"/>
    <property type="match status" value="1"/>
</dbReference>
<name>A0A3E0E7R6_9BACT</name>
<dbReference type="EMBL" id="QUNF01000001">
    <property type="protein sequence ID" value="REG94298.1"/>
    <property type="molecule type" value="Genomic_DNA"/>
</dbReference>
<feature type="domain" description="Glycosyltransferase 2-like" evidence="1">
    <location>
        <begin position="6"/>
        <end position="175"/>
    </location>
</feature>